<dbReference type="Gene3D" id="1.10.555.10">
    <property type="entry name" value="Rho GTPase activation protein"/>
    <property type="match status" value="1"/>
</dbReference>
<comment type="caution">
    <text evidence="3">The sequence shown here is derived from an EMBL/GenBank/DDBJ whole genome shotgun (WGS) entry which is preliminary data.</text>
</comment>
<dbReference type="Pfam" id="PF00620">
    <property type="entry name" value="RhoGAP"/>
    <property type="match status" value="1"/>
</dbReference>
<dbReference type="Proteomes" id="UP001301769">
    <property type="component" value="Unassembled WGS sequence"/>
</dbReference>
<feature type="compositionally biased region" description="Polar residues" evidence="1">
    <location>
        <begin position="350"/>
        <end position="359"/>
    </location>
</feature>
<name>A0AAN6YJD4_9PEZI</name>
<protein>
    <recommendedName>
        <fullName evidence="2">Rho-GAP domain-containing protein</fullName>
    </recommendedName>
</protein>
<dbReference type="SUPFAM" id="SSF48350">
    <property type="entry name" value="GTPase activation domain, GAP"/>
    <property type="match status" value="1"/>
</dbReference>
<dbReference type="SMART" id="SM00324">
    <property type="entry name" value="RhoGAP"/>
    <property type="match status" value="1"/>
</dbReference>
<keyword evidence="4" id="KW-1185">Reference proteome</keyword>
<dbReference type="InterPro" id="IPR000198">
    <property type="entry name" value="RhoGAP_dom"/>
</dbReference>
<dbReference type="EMBL" id="MU858045">
    <property type="protein sequence ID" value="KAK4220368.1"/>
    <property type="molecule type" value="Genomic_DNA"/>
</dbReference>
<dbReference type="PROSITE" id="PS50238">
    <property type="entry name" value="RHOGAP"/>
    <property type="match status" value="1"/>
</dbReference>
<sequence>MAATRATRATRPTRDNVDCLYINTACFGVSDTIAKTSASITRFVREVRESRSDFDAISSELHSLAGIVDLLKDDVSYFPPELAQKTPAVLDTCFAILNELEGCISVLDRSSVSRVDKKSRWVASRDHIGKLGWTLEGYKSTLGLAVDLVALNRRRKAAKSTNEDRTSPDTGSQDDWNDETARLATDIQDLATRLRPEARQNGAVARLEQYLDALLSRAMTACDQHEPAPSFVSNAADAPDSAVELSDGQQSPLRAKQSRTPTSPSVGSSSFQVDEVDEILDELREMPTEPPMPPPRSARRVHHGTPSFDRPPSNAGSYTVSVSSGYRSFSSTTRHSPQNSWPRSLSHARSWSLSPSETPDSIYEGYSTPATEISGAQSDRDSNSLEKVRPDSETIGQPLDFSRFSRWENPRANVPVPPVGAGAGAGAMGRPSTASSSTTNQSSGQGSGVVRRSSSRLSVALKGLRIGGRRSSSNARLPPPQTPQSDHSLDPVSPLQPPECRAVFGVSLAESMQVAKGIGHDGYGGAKDGRNGSNNNNNTTRGYPLCVLRCVYFIQDMGLKTADLFGQDGDLVLLSNLKDIFSSIDTGYGTMLDWRRFTVHEAADLILLFLSELPSPLVPESVGKRWVFLSRQATVAGSMAMRLDQGIDFWEEAFLGIHGSSRALLRLLLNLWGDIADLSEFNDMTAERLAGRAMRPLMHLPAARFDTDLMLGLAFVIRKRSEYRMKAKGTGRKSNAAF</sequence>
<feature type="compositionally biased region" description="Polar residues" evidence="1">
    <location>
        <begin position="368"/>
        <end position="377"/>
    </location>
</feature>
<reference evidence="3" key="2">
    <citation type="submission" date="2023-05" db="EMBL/GenBank/DDBJ databases">
        <authorList>
            <consortium name="Lawrence Berkeley National Laboratory"/>
            <person name="Steindorff A."/>
            <person name="Hensen N."/>
            <person name="Bonometti L."/>
            <person name="Westerberg I."/>
            <person name="Brannstrom I.O."/>
            <person name="Guillou S."/>
            <person name="Cros-Aarteil S."/>
            <person name="Calhoun S."/>
            <person name="Haridas S."/>
            <person name="Kuo A."/>
            <person name="Mondo S."/>
            <person name="Pangilinan J."/>
            <person name="Riley R."/>
            <person name="Labutti K."/>
            <person name="Andreopoulos B."/>
            <person name="Lipzen A."/>
            <person name="Chen C."/>
            <person name="Yanf M."/>
            <person name="Daum C."/>
            <person name="Ng V."/>
            <person name="Clum A."/>
            <person name="Ohm R."/>
            <person name="Martin F."/>
            <person name="Silar P."/>
            <person name="Natvig D."/>
            <person name="Lalanne C."/>
            <person name="Gautier V."/>
            <person name="Ament-Velasquez S.L."/>
            <person name="Kruys A."/>
            <person name="Hutchinson M.I."/>
            <person name="Powell A.J."/>
            <person name="Barry K."/>
            <person name="Miller A.N."/>
            <person name="Grigoriev I.V."/>
            <person name="Debuchy R."/>
            <person name="Gladieux P."/>
            <person name="Thoren M.H."/>
            <person name="Johannesson H."/>
        </authorList>
    </citation>
    <scope>NUCLEOTIDE SEQUENCE</scope>
    <source>
        <strain evidence="3">PSN293</strain>
    </source>
</reference>
<feature type="region of interest" description="Disordered" evidence="1">
    <location>
        <begin position="350"/>
        <end position="496"/>
    </location>
</feature>
<reference evidence="3" key="1">
    <citation type="journal article" date="2023" name="Mol. Phylogenet. Evol.">
        <title>Genome-scale phylogeny and comparative genomics of the fungal order Sordariales.</title>
        <authorList>
            <person name="Hensen N."/>
            <person name="Bonometti L."/>
            <person name="Westerberg I."/>
            <person name="Brannstrom I.O."/>
            <person name="Guillou S."/>
            <person name="Cros-Aarteil S."/>
            <person name="Calhoun S."/>
            <person name="Haridas S."/>
            <person name="Kuo A."/>
            <person name="Mondo S."/>
            <person name="Pangilinan J."/>
            <person name="Riley R."/>
            <person name="LaButti K."/>
            <person name="Andreopoulos B."/>
            <person name="Lipzen A."/>
            <person name="Chen C."/>
            <person name="Yan M."/>
            <person name="Daum C."/>
            <person name="Ng V."/>
            <person name="Clum A."/>
            <person name="Steindorff A."/>
            <person name="Ohm R.A."/>
            <person name="Martin F."/>
            <person name="Silar P."/>
            <person name="Natvig D.O."/>
            <person name="Lalanne C."/>
            <person name="Gautier V."/>
            <person name="Ament-Velasquez S.L."/>
            <person name="Kruys A."/>
            <person name="Hutchinson M.I."/>
            <person name="Powell A.J."/>
            <person name="Barry K."/>
            <person name="Miller A.N."/>
            <person name="Grigoriev I.V."/>
            <person name="Debuchy R."/>
            <person name="Gladieux P."/>
            <person name="Hiltunen Thoren M."/>
            <person name="Johannesson H."/>
        </authorList>
    </citation>
    <scope>NUCLEOTIDE SEQUENCE</scope>
    <source>
        <strain evidence="3">PSN293</strain>
    </source>
</reference>
<feature type="compositionally biased region" description="Polar residues" evidence="1">
    <location>
        <begin position="247"/>
        <end position="272"/>
    </location>
</feature>
<gene>
    <name evidence="3" type="ORF">QBC37DRAFT_6448</name>
</gene>
<feature type="compositionally biased region" description="Low complexity" evidence="1">
    <location>
        <begin position="428"/>
        <end position="461"/>
    </location>
</feature>
<dbReference type="AlphaFoldDB" id="A0AAN6YJD4"/>
<evidence type="ECO:0000256" key="1">
    <source>
        <dbReference type="SAM" id="MobiDB-lite"/>
    </source>
</evidence>
<accession>A0AAN6YJD4</accession>
<feature type="region of interest" description="Disordered" evidence="1">
    <location>
        <begin position="156"/>
        <end position="178"/>
    </location>
</feature>
<evidence type="ECO:0000313" key="3">
    <source>
        <dbReference type="EMBL" id="KAK4220368.1"/>
    </source>
</evidence>
<dbReference type="InterPro" id="IPR008936">
    <property type="entry name" value="Rho_GTPase_activation_prot"/>
</dbReference>
<proteinExistence type="predicted"/>
<dbReference type="GO" id="GO:0007165">
    <property type="term" value="P:signal transduction"/>
    <property type="evidence" value="ECO:0007669"/>
    <property type="project" value="InterPro"/>
</dbReference>
<feature type="region of interest" description="Disordered" evidence="1">
    <location>
        <begin position="228"/>
        <end position="321"/>
    </location>
</feature>
<dbReference type="CDD" id="cd00159">
    <property type="entry name" value="RhoGAP"/>
    <property type="match status" value="1"/>
</dbReference>
<organism evidence="3 4">
    <name type="scientific">Rhypophila decipiens</name>
    <dbReference type="NCBI Taxonomy" id="261697"/>
    <lineage>
        <taxon>Eukaryota</taxon>
        <taxon>Fungi</taxon>
        <taxon>Dikarya</taxon>
        <taxon>Ascomycota</taxon>
        <taxon>Pezizomycotina</taxon>
        <taxon>Sordariomycetes</taxon>
        <taxon>Sordariomycetidae</taxon>
        <taxon>Sordariales</taxon>
        <taxon>Naviculisporaceae</taxon>
        <taxon>Rhypophila</taxon>
    </lineage>
</organism>
<feature type="domain" description="Rho-GAP" evidence="2">
    <location>
        <begin position="530"/>
        <end position="724"/>
    </location>
</feature>
<evidence type="ECO:0000313" key="4">
    <source>
        <dbReference type="Proteomes" id="UP001301769"/>
    </source>
</evidence>
<evidence type="ECO:0000259" key="2">
    <source>
        <dbReference type="PROSITE" id="PS50238"/>
    </source>
</evidence>
<feature type="compositionally biased region" description="Basic and acidic residues" evidence="1">
    <location>
        <begin position="378"/>
        <end position="392"/>
    </location>
</feature>